<evidence type="ECO:0000259" key="5">
    <source>
        <dbReference type="SMART" id="SM00560"/>
    </source>
</evidence>
<reference evidence="6 7" key="1">
    <citation type="journal article" date="2016" name="Nat. Commun.">
        <title>Thousands of microbial genomes shed light on interconnected biogeochemical processes in an aquifer system.</title>
        <authorList>
            <person name="Anantharaman K."/>
            <person name="Brown C.T."/>
            <person name="Hug L.A."/>
            <person name="Sharon I."/>
            <person name="Castelle C.J."/>
            <person name="Probst A.J."/>
            <person name="Thomas B.C."/>
            <person name="Singh A."/>
            <person name="Wilkins M.J."/>
            <person name="Karaoz U."/>
            <person name="Brodie E.L."/>
            <person name="Williams K.H."/>
            <person name="Hubbard S.S."/>
            <person name="Banfield J.F."/>
        </authorList>
    </citation>
    <scope>NUCLEOTIDE SEQUENCE [LARGE SCALE GENOMIC DNA]</scope>
</reference>
<evidence type="ECO:0000313" key="6">
    <source>
        <dbReference type="EMBL" id="OGM26708.1"/>
    </source>
</evidence>
<feature type="domain" description="LamG-like jellyroll fold" evidence="5">
    <location>
        <begin position="2359"/>
        <end position="2500"/>
    </location>
</feature>
<organism evidence="6 7">
    <name type="scientific">Candidatus Woesebacteria bacterium RIFCSPHIGHO2_01_FULL_40_22</name>
    <dbReference type="NCBI Taxonomy" id="1802499"/>
    <lineage>
        <taxon>Bacteria</taxon>
        <taxon>Candidatus Woeseibacteriota</taxon>
    </lineage>
</organism>
<feature type="compositionally biased region" description="Basic and acidic residues" evidence="3">
    <location>
        <begin position="2790"/>
        <end position="2799"/>
    </location>
</feature>
<feature type="region of interest" description="Disordered" evidence="3">
    <location>
        <begin position="2293"/>
        <end position="2312"/>
    </location>
</feature>
<sequence>MGRAWPAPLVSRIGRMRRILTRSDLVKSVSLIRSDLLKRIPRRQRLIFLGAILLVLAPLIINGLLDLRNAKAEAPFWQNTSGGGSWLKRQRLTVTNNSGDSLANGTTIAVSINTKLLATSYKLQSDCDDLRVLYQPNSTTFTELDRFVSYPGGGSCGTSEASKVYFKLQSDLSNGSDSSFYYVYYGNSQATTPSNPDNAFDIGSADALLVCLFDGTTTCAAGETNAAPTPGAIRYSGSKSALSFDGSNDTATSSFNTFGSEGTIEGWFYFKQWTDDNDYVFDGTTSSNRWLFYRDYSDARWHLYLGGTGVSYSLDLDPYVSLNSWHFISITYRDDTNESKVYVDGTLRVTSTTAFSASQPAGITIGSKYNSTELINMLADEFRVSNVIRYTSNFTPSTAPFVRDEYTKLLYHFDENGDDPRQTGKAIDDACPDGTCNHGTITGAKYVAGLIGVDTTSEVGAALTSEVSGGNAFGGHSGIFIEEGTTNKVTNPSFEHSTYSTNWSTADGTVNYNSSADTFTANMQKRTAPGPFTTAPIIQGELNNISSLVDDTIQVPRGTQINGNFYQTIDHSQGSISFWFTPEYDSTSITNPIHFFDYSTGNYLRFRYAGGSYTFYVGGQTVNLTTAFSAGTTYNIVLRWDINNKLDGTNYASISINDSHTFGITTQPSMGVFSTPRVGNYNSDQEPVQAIFEGFTVYRRPLFDGTYGIDVGNGDEINLIYNSGTGQDPTLVTGSWDVVFALPTNQTAGTLSTTGEAWSHPHSSNLLYTSTTNTGGFMLNGTYTTDGWADEGTPTAVAALATSEKIFAGGYKTTSDAANEGISYTVATTAGNDYVVRAIANSDTTSVPRVLITRADGSTEITHLDGTTSSTRTSPNTLIFTFEAPATENMVVKLINTAASGTAYWHQIEVLSNLTDNPSFETGSGNPWIPTGWTNFNLQAGQGSQTSDVHSGSGAFTWSATSGDPTYRGIRKNFESLVSANNYYSLGIFGKESGGTNPEVATYWNQWVPHYRNTINADYAWASLNSASYKAFYSVHRVANALQDNMYIQNRNGLTDIGYVDDAYVFQLTSVSLTVAPASEANSAETSGLRVDGGDTLTQTITNLTDKSGEITFEITPRHNYSVAENFGFANPVIASIYGDANDYIKLVKVSDTVLRAEAQFNGTSVNADTSSGPTLNAGTMYIIKVSYIQGGNLSLSIDGSSVATGAIGASTAFSTTPTTIYFGSDNAGSNQYDLTVDSAAVTAATPSENTTAPYYKFGSKSAKVTATSADATNYVISIDPNSTATHTVSAYVYDATTGNVGGTVDSKVATLISEDQTSGTTFTDMGGGWWRLTYSDTSVSDAASNFGIHITEGKTIYIDGVQLEAKAYATTYADGSLTSNAGGNDTYFWDGDCDGTLDAGEDQTADQNTQCSTRIKADVRYSSTNNINFSTGTITFWAKIHNISGSSNKFFFEAACCNEPIRIYYVSNGSVLYNWGGTQGNGGSVATSVGKWVFFALTQDGATTTLYQDTSTYSTGAGTLPTSGTIYVGDRSNQDFPSDVTLSDFRIYNDDLTSAEVADLYYSGLVSHSDQYEVDAFSSNKGQNPIGIYHFDPSASSGQVAYDSSQYGNHLTVTGATFDTQSGNYPAQLTRTLKFDGTNDIASRSAGLSKDFNFGTDNFSISGWFRHPSTTISTSQFLISKFKEAGYGVYLNTSGYLCFGIDDDNFWTPDDVVCSNQNGNTASYADSNWHHYEAVRDTSAIYLYIDGAKIAEDLSLTALTSLNTNTGLFIGADSDNNEFWDGFLDEITIYGYARNGGQILTDYNALSSVLSGSQISDNLTNGLVGYWKMDEAGIDTEGENITDSSGNANTGTLYGDNGSGDNGTGMDCTAAGKYGTGCNYDGTDDYVSAANSTSLQNLPNGDFSASTWFKADTLPTTTDVQNTLISKSLSGNFNWHFGFRGINGNTQLTATIDNVAISRTSSTVDAVSTGQWYNYVMTYSNTTKKILLFLNGTEVTYATQNPLTGTYGGDSSAALTIGAGASNMSFFDGIIDNARIYNRALTPSEVRQLYEWAPGPVGYWKMDEGSGSTSYDSSGNGNTATLYNTSWTAGKIGSGLYLNGSTAYATANSTVNYLNPNGGTLCAWVKTDTTSGSAAIATFGGTSNGSVVIELGRSTSSYRAAYVSATTQYAQSTTSAAAGSWQYLCNVWTDQTVKIFVNGLNENTTNITTPYSGTSNVFNIGREQTQFVTQWYWTGSLDDMKIYNYARTPAQITEDMNAGHPLRAGGTSGAGGRPGSALGHWSFDEGYGDTANNSGNGGSSLSGNLGGTGQSCPASGTVPCPTWSNSGKFGKALSFDATDDYVNLDGADSSFDTLSTGTISTWVYPSGGGNRAIFSVGQSSSSNYYLNLYVDSTNHISFTLWGSGSNQTYAAVTNSTISSSTWSYLAVVQDGTSLTIYVNAVPKTYILTATGWTGSEFINAIASQTNQAAVGVTRRTTNTNPFNGLIDEVKIYNFALTSDQVKTEFNQGAATVFGSLGTTSSNSPSFSSSDSYCPPGQGTACTSPVAEWKLNENTGQYAYDTSVNGNTGTLGSSTNPDASDPFWTMGKTGSALNFDGNTTADDLVNAGSGTTIDNIFDGGGTVSYWVYPRSAGVEANPRILTKAGGGNGWISQIQQCDSSHVDVQLRNFTAGTDSQFRVDCALYINQWNYVAITYNDDNKTNDPTFYINGVQESLDLDTNSDTDYASDANENLYIGNQSDATGTFDGLIDQVRFYDYVRTPAQIAWDYNRGAPVAYWALDECSGSTSHDTATKPDRNSTRFDGTIDPGDASGDNDTVGTCNSGITTEMWNDGTTGKRNASLGFDGTNDYVQIDGTLAPDFTGSGSISLWINLQSGVPASSYYNILSRWEISPNTARYFIDLDENEKVEFDLGGQSTTAVSNTSITQGVWTHITGVFDTDANTLKIYINGKLDFTGSNKTANPAAGIRPMVIGVFENNGSYSEYFHGQIDDVQIYNYALTAEQIKLLYNEGTVHFGP</sequence>
<feature type="domain" description="LamG-like jellyroll fold" evidence="5">
    <location>
        <begin position="2862"/>
        <end position="3001"/>
    </location>
</feature>
<protein>
    <recommendedName>
        <fullName evidence="5">LamG-like jellyroll fold domain-containing protein</fullName>
    </recommendedName>
</protein>
<feature type="domain" description="LamG-like jellyroll fold" evidence="5">
    <location>
        <begin position="2118"/>
        <end position="2251"/>
    </location>
</feature>
<evidence type="ECO:0000256" key="3">
    <source>
        <dbReference type="SAM" id="MobiDB-lite"/>
    </source>
</evidence>
<feature type="domain" description="LamG-like jellyroll fold" evidence="5">
    <location>
        <begin position="2619"/>
        <end position="2762"/>
    </location>
</feature>
<keyword evidence="4" id="KW-0812">Transmembrane</keyword>
<keyword evidence="4" id="KW-1133">Transmembrane helix</keyword>
<evidence type="ECO:0000256" key="1">
    <source>
        <dbReference type="ARBA" id="ARBA00022729"/>
    </source>
</evidence>
<evidence type="ECO:0000256" key="4">
    <source>
        <dbReference type="SAM" id="Phobius"/>
    </source>
</evidence>
<name>A0A1F7YJC9_9BACT</name>
<dbReference type="SMART" id="SM00560">
    <property type="entry name" value="LamGL"/>
    <property type="match status" value="5"/>
</dbReference>
<gene>
    <name evidence="6" type="ORF">A2628_04285</name>
</gene>
<feature type="domain" description="LamG-like jellyroll fold" evidence="5">
    <location>
        <begin position="1902"/>
        <end position="2045"/>
    </location>
</feature>
<dbReference type="PANTHER" id="PTHR42535:SF2">
    <property type="entry name" value="CHROMOSOME UNDETERMINED SCAFFOLD_146, WHOLE GENOME SHOTGUN SEQUENCE"/>
    <property type="match status" value="1"/>
</dbReference>
<accession>A0A1F7YJC9</accession>
<dbReference type="InterPro" id="IPR006558">
    <property type="entry name" value="LamG-like"/>
</dbReference>
<keyword evidence="1" id="KW-0732">Signal</keyword>
<feature type="compositionally biased region" description="Gly residues" evidence="3">
    <location>
        <begin position="2296"/>
        <end position="2310"/>
    </location>
</feature>
<dbReference type="InterPro" id="IPR013320">
    <property type="entry name" value="ConA-like_dom_sf"/>
</dbReference>
<dbReference type="EMBL" id="MGGL01000010">
    <property type="protein sequence ID" value="OGM26708.1"/>
    <property type="molecule type" value="Genomic_DNA"/>
</dbReference>
<dbReference type="PANTHER" id="PTHR42535">
    <property type="entry name" value="OOKINETE PROTEIN, PUTATIVE-RELATED"/>
    <property type="match status" value="1"/>
</dbReference>
<dbReference type="Proteomes" id="UP000179221">
    <property type="component" value="Unassembled WGS sequence"/>
</dbReference>
<comment type="caution">
    <text evidence="6">The sequence shown here is derived from an EMBL/GenBank/DDBJ whole genome shotgun (WGS) entry which is preliminary data.</text>
</comment>
<evidence type="ECO:0000313" key="7">
    <source>
        <dbReference type="Proteomes" id="UP000179221"/>
    </source>
</evidence>
<keyword evidence="2" id="KW-1015">Disulfide bond</keyword>
<evidence type="ECO:0000256" key="2">
    <source>
        <dbReference type="ARBA" id="ARBA00023157"/>
    </source>
</evidence>
<dbReference type="Pfam" id="PF13385">
    <property type="entry name" value="Laminin_G_3"/>
    <property type="match status" value="8"/>
</dbReference>
<feature type="transmembrane region" description="Helical" evidence="4">
    <location>
        <begin position="46"/>
        <end position="65"/>
    </location>
</feature>
<dbReference type="Gene3D" id="2.60.120.200">
    <property type="match status" value="8"/>
</dbReference>
<feature type="region of interest" description="Disordered" evidence="3">
    <location>
        <begin position="2786"/>
        <end position="2816"/>
    </location>
</feature>
<dbReference type="SUPFAM" id="SSF49899">
    <property type="entry name" value="Concanavalin A-like lectins/glucanases"/>
    <property type="match status" value="10"/>
</dbReference>
<keyword evidence="4" id="KW-0472">Membrane</keyword>
<proteinExistence type="predicted"/>